<accession>A0A0A9SAG5</accession>
<organism evidence="1">
    <name type="scientific">Arundo donax</name>
    <name type="common">Giant reed</name>
    <name type="synonym">Donax arundinaceus</name>
    <dbReference type="NCBI Taxonomy" id="35708"/>
    <lineage>
        <taxon>Eukaryota</taxon>
        <taxon>Viridiplantae</taxon>
        <taxon>Streptophyta</taxon>
        <taxon>Embryophyta</taxon>
        <taxon>Tracheophyta</taxon>
        <taxon>Spermatophyta</taxon>
        <taxon>Magnoliopsida</taxon>
        <taxon>Liliopsida</taxon>
        <taxon>Poales</taxon>
        <taxon>Poaceae</taxon>
        <taxon>PACMAD clade</taxon>
        <taxon>Arundinoideae</taxon>
        <taxon>Arundineae</taxon>
        <taxon>Arundo</taxon>
    </lineage>
</organism>
<sequence length="49" mass="5695">MGEAPLLKYPATRHTGWSRPKAQQINFPFRFSPMRPRLSFPLPHPSPLH</sequence>
<dbReference type="EMBL" id="GBRH01230002">
    <property type="protein sequence ID" value="JAD67893.1"/>
    <property type="molecule type" value="Transcribed_RNA"/>
</dbReference>
<reference evidence="1" key="2">
    <citation type="journal article" date="2015" name="Data Brief">
        <title>Shoot transcriptome of the giant reed, Arundo donax.</title>
        <authorList>
            <person name="Barrero R.A."/>
            <person name="Guerrero F.D."/>
            <person name="Moolhuijzen P."/>
            <person name="Goolsby J.A."/>
            <person name="Tidwell J."/>
            <person name="Bellgard S.E."/>
            <person name="Bellgard M.I."/>
        </authorList>
    </citation>
    <scope>NUCLEOTIDE SEQUENCE</scope>
    <source>
        <tissue evidence="1">Shoot tissue taken approximately 20 cm above the soil surface</tissue>
    </source>
</reference>
<reference evidence="1" key="1">
    <citation type="submission" date="2014-09" db="EMBL/GenBank/DDBJ databases">
        <authorList>
            <person name="Magalhaes I.L.F."/>
            <person name="Oliveira U."/>
            <person name="Santos F.R."/>
            <person name="Vidigal T.H.D.A."/>
            <person name="Brescovit A.D."/>
            <person name="Santos A.J."/>
        </authorList>
    </citation>
    <scope>NUCLEOTIDE SEQUENCE</scope>
    <source>
        <tissue evidence="1">Shoot tissue taken approximately 20 cm above the soil surface</tissue>
    </source>
</reference>
<protein>
    <submittedName>
        <fullName evidence="1">Uncharacterized protein</fullName>
    </submittedName>
</protein>
<name>A0A0A9SAG5_ARUDO</name>
<evidence type="ECO:0000313" key="1">
    <source>
        <dbReference type="EMBL" id="JAD67893.1"/>
    </source>
</evidence>
<proteinExistence type="predicted"/>
<dbReference type="AlphaFoldDB" id="A0A0A9SAG5"/>